<gene>
    <name evidence="1" type="ORF">TCAL_02630</name>
</gene>
<dbReference type="PANTHER" id="PTHR37466:SF1">
    <property type="entry name" value="SLR1628 PROTEIN"/>
    <property type="match status" value="1"/>
</dbReference>
<protein>
    <submittedName>
        <fullName evidence="1">Uncharacterized protein</fullName>
    </submittedName>
</protein>
<dbReference type="Pfam" id="PF09996">
    <property type="entry name" value="DUF2237"/>
    <property type="match status" value="1"/>
</dbReference>
<sequence>MSWATELEICSIDPMTGWHRGGYCRTDDNDFGISYHVFSNEQAEFLEYTKAQATICPIRHTIQLSGFKARDKWCICALRWREPSKLERPQGCIGVF</sequence>
<keyword evidence="2" id="KW-1185">Reference proteome</keyword>
<dbReference type="PANTHER" id="PTHR37466">
    <property type="entry name" value="SLR1628 PROTEIN"/>
    <property type="match status" value="1"/>
</dbReference>
<evidence type="ECO:0000313" key="2">
    <source>
        <dbReference type="Proteomes" id="UP000318571"/>
    </source>
</evidence>
<name>A0A553NFB0_TIGCA</name>
<dbReference type="Proteomes" id="UP000318571">
    <property type="component" value="Chromosome 10"/>
</dbReference>
<evidence type="ECO:0000313" key="1">
    <source>
        <dbReference type="EMBL" id="TRY64133.1"/>
    </source>
</evidence>
<dbReference type="InterPro" id="IPR018714">
    <property type="entry name" value="DUF2237"/>
</dbReference>
<proteinExistence type="predicted"/>
<reference evidence="1 2" key="1">
    <citation type="journal article" date="2018" name="Nat. Ecol. Evol.">
        <title>Genomic signatures of mitonuclear coevolution across populations of Tigriopus californicus.</title>
        <authorList>
            <person name="Barreto F.S."/>
            <person name="Watson E.T."/>
            <person name="Lima T.G."/>
            <person name="Willett C.S."/>
            <person name="Edmands S."/>
            <person name="Li W."/>
            <person name="Burton R.S."/>
        </authorList>
    </citation>
    <scope>NUCLEOTIDE SEQUENCE [LARGE SCALE GENOMIC DNA]</scope>
    <source>
        <strain evidence="1 2">San Diego</strain>
    </source>
</reference>
<dbReference type="AlphaFoldDB" id="A0A553NFB0"/>
<comment type="caution">
    <text evidence="1">The sequence shown here is derived from an EMBL/GenBank/DDBJ whole genome shotgun (WGS) entry which is preliminary data.</text>
</comment>
<dbReference type="EMBL" id="VCGU01000458">
    <property type="protein sequence ID" value="TRY64133.1"/>
    <property type="molecule type" value="Genomic_DNA"/>
</dbReference>
<dbReference type="STRING" id="6832.A0A553NFB0"/>
<accession>A0A553NFB0</accession>
<organism evidence="1 2">
    <name type="scientific">Tigriopus californicus</name>
    <name type="common">Marine copepod</name>
    <dbReference type="NCBI Taxonomy" id="6832"/>
    <lineage>
        <taxon>Eukaryota</taxon>
        <taxon>Metazoa</taxon>
        <taxon>Ecdysozoa</taxon>
        <taxon>Arthropoda</taxon>
        <taxon>Crustacea</taxon>
        <taxon>Multicrustacea</taxon>
        <taxon>Hexanauplia</taxon>
        <taxon>Copepoda</taxon>
        <taxon>Harpacticoida</taxon>
        <taxon>Harpacticidae</taxon>
        <taxon>Tigriopus</taxon>
    </lineage>
</organism>
<dbReference type="Gene3D" id="3.30.56.110">
    <property type="entry name" value="Protein of unknown function DUF2237"/>
    <property type="match status" value="1"/>
</dbReference>